<dbReference type="Pfam" id="PF16074">
    <property type="entry name" value="PilW"/>
    <property type="match status" value="1"/>
</dbReference>
<dbReference type="InterPro" id="IPR032092">
    <property type="entry name" value="PilW"/>
</dbReference>
<dbReference type="Pfam" id="PF07963">
    <property type="entry name" value="N_methyl"/>
    <property type="match status" value="1"/>
</dbReference>
<dbReference type="HOGENOM" id="CLU_052493_1_0_6"/>
<dbReference type="EMBL" id="CP002738">
    <property type="protein sequence ID" value="AEG00553.1"/>
    <property type="molecule type" value="Genomic_DNA"/>
</dbReference>
<evidence type="ECO:0000313" key="2">
    <source>
        <dbReference type="EMBL" id="AEG00553.1"/>
    </source>
</evidence>
<gene>
    <name evidence="2" type="ordered locus">Metme_2148</name>
</gene>
<dbReference type="eggNOG" id="COG4966">
    <property type="taxonomic scope" value="Bacteria"/>
</dbReference>
<dbReference type="STRING" id="857087.Metme_2148"/>
<keyword evidence="1" id="KW-0472">Membrane</keyword>
<dbReference type="NCBIfam" id="TIGR02532">
    <property type="entry name" value="IV_pilin_GFxxxE"/>
    <property type="match status" value="1"/>
</dbReference>
<dbReference type="PROSITE" id="PS00409">
    <property type="entry name" value="PROKAR_NTER_METHYL"/>
    <property type="match status" value="1"/>
</dbReference>
<dbReference type="GO" id="GO:0043683">
    <property type="term" value="P:type IV pilus assembly"/>
    <property type="evidence" value="ECO:0007669"/>
    <property type="project" value="InterPro"/>
</dbReference>
<accession>G0A6T2</accession>
<keyword evidence="3" id="KW-1185">Reference proteome</keyword>
<keyword evidence="1" id="KW-1133">Transmembrane helix</keyword>
<organism evidence="2 3">
    <name type="scientific">Methylomonas methanica (strain DSM 25384 / MC09)</name>
    <dbReference type="NCBI Taxonomy" id="857087"/>
    <lineage>
        <taxon>Bacteria</taxon>
        <taxon>Pseudomonadati</taxon>
        <taxon>Pseudomonadota</taxon>
        <taxon>Gammaproteobacteria</taxon>
        <taxon>Methylococcales</taxon>
        <taxon>Methylococcaceae</taxon>
        <taxon>Methylomonas</taxon>
    </lineage>
</organism>
<dbReference type="AlphaFoldDB" id="G0A6T2"/>
<dbReference type="Proteomes" id="UP000008888">
    <property type="component" value="Chromosome"/>
</dbReference>
<feature type="transmembrane region" description="Helical" evidence="1">
    <location>
        <begin position="12"/>
        <end position="37"/>
    </location>
</feature>
<sequence>MTSMCARNRQHGLSLIELMIAMLIGVFLLAGVLQIFLSAKQSYRVGEGVSRLQENARFALELLTRDIRMSGFQGCASLKGVVPSLIAQPQSPNPNPTLTVPSLSAAITGTNNVANNWNASACGASNACVAGTDAVTIQFGDTCDGNLTGNMGVVNANIQITAANSCNIQAYDPVLISDCSSADLFIATSSSSGTGTQTIAHANNQNSSNNLSKAYGTDAELYLFRSFTYFIRTNAGGEPALWRLDNTKATGGANPIELIEGIENLQISYGEDTDNDNTPNYYVAANSVVDMAKVVSVNIDLLTRTLDNNLASLPLTYIYNDTSTTATDRRIRRAFSSTVGLRNRLQ</sequence>
<evidence type="ECO:0000313" key="3">
    <source>
        <dbReference type="Proteomes" id="UP000008888"/>
    </source>
</evidence>
<reference evidence="3" key="3">
    <citation type="submission" date="2011-05" db="EMBL/GenBank/DDBJ databases">
        <title>Complete sequence of Methylomonas methanica MC09.</title>
        <authorList>
            <consortium name="US DOE Joint Genome Institute"/>
            <person name="Lucas S."/>
            <person name="Han J."/>
            <person name="Lapidus A."/>
            <person name="Cheng J.-F."/>
            <person name="Goodwin L."/>
            <person name="Pitluck S."/>
            <person name="Peters L."/>
            <person name="Mikhailova N."/>
            <person name="Teshima H."/>
            <person name="Han C."/>
            <person name="Tapia R."/>
            <person name="Land M."/>
            <person name="Hauser L."/>
            <person name="Kyrpides N."/>
            <person name="Ivanova N."/>
            <person name="Pagani I."/>
            <person name="Stein L."/>
            <person name="Woyke T."/>
        </authorList>
    </citation>
    <scope>NUCLEOTIDE SEQUENCE [LARGE SCALE GENOMIC DNA]</scope>
    <source>
        <strain evidence="3">MC09</strain>
    </source>
</reference>
<reference evidence="2 3" key="1">
    <citation type="journal article" date="2011" name="J. Bacteriol.">
        <title>Complete Genome Sequence of the Aerobic Marine Methanotroph Methylomonas methanica MC09.</title>
        <authorList>
            <person name="Boden R."/>
            <person name="Cunliffe M."/>
            <person name="Scanlan J."/>
            <person name="Moussard H."/>
            <person name="Kits K.D."/>
            <person name="Klotz M.G."/>
            <person name="Jetten M.S."/>
            <person name="Vuilleumier S."/>
            <person name="Han J."/>
            <person name="Peters L."/>
            <person name="Mikhailova N."/>
            <person name="Teshima H."/>
            <person name="Tapia R."/>
            <person name="Kyrpides N."/>
            <person name="Ivanova N."/>
            <person name="Pagani I."/>
            <person name="Cheng J.F."/>
            <person name="Goodwin L."/>
            <person name="Han C."/>
            <person name="Hauser L."/>
            <person name="Land M.L."/>
            <person name="Lapidus A."/>
            <person name="Lucas S."/>
            <person name="Pitluck S."/>
            <person name="Woyke T."/>
            <person name="Stein L."/>
            <person name="Murrell J.C."/>
        </authorList>
    </citation>
    <scope>NUCLEOTIDE SEQUENCE [LARGE SCALE GENOMIC DNA]</scope>
    <source>
        <strain evidence="2 3">MC09</strain>
    </source>
</reference>
<protein>
    <submittedName>
        <fullName evidence="2">Type IV pilus assembly protein PilW</fullName>
    </submittedName>
</protein>
<keyword evidence="1" id="KW-0812">Transmembrane</keyword>
<dbReference type="RefSeq" id="WP_013818797.1">
    <property type="nucleotide sequence ID" value="NC_015572.1"/>
</dbReference>
<reference key="2">
    <citation type="submission" date="2011-05" db="EMBL/GenBank/DDBJ databases">
        <title>Complete genome sequence of the aerobic marine methanotroph Methylomonas methanica MC09.</title>
        <authorList>
            <person name="Boden R."/>
            <person name="Cunliffe M."/>
            <person name="Scanlan J."/>
            <person name="Moussard H."/>
            <person name="Kits K.D."/>
            <person name="Klotz M."/>
            <person name="Jetten M."/>
            <person name="Vuilleumier S."/>
            <person name="Han J."/>
            <person name="Peters L."/>
            <person name="Mikhailova N."/>
            <person name="Teshima H."/>
            <person name="Tapia R."/>
            <person name="Kyrpides N."/>
            <person name="Ivanova N."/>
            <person name="Pagani I."/>
            <person name="Cheng J.-F."/>
            <person name="Goodwin L."/>
            <person name="Han C."/>
            <person name="Hauser L."/>
            <person name="Land M."/>
            <person name="Lapidus A."/>
            <person name="Lucas S."/>
            <person name="Pitluck S."/>
            <person name="Woyke T."/>
            <person name="Stein L.Y."/>
            <person name="Murrell C."/>
        </authorList>
    </citation>
    <scope>NUCLEOTIDE SEQUENCE</scope>
    <source>
        <strain>MC09</strain>
    </source>
</reference>
<dbReference type="InterPro" id="IPR012902">
    <property type="entry name" value="N_methyl_site"/>
</dbReference>
<proteinExistence type="predicted"/>
<dbReference type="KEGG" id="mmt:Metme_2148"/>
<name>G0A6T2_METMM</name>
<evidence type="ECO:0000256" key="1">
    <source>
        <dbReference type="SAM" id="Phobius"/>
    </source>
</evidence>